<dbReference type="EMBL" id="AMZN01000002">
    <property type="protein sequence ID" value="ELR73756.1"/>
    <property type="molecule type" value="Genomic_DNA"/>
</dbReference>
<evidence type="ECO:0000313" key="7">
    <source>
        <dbReference type="Proteomes" id="UP000011135"/>
    </source>
</evidence>
<keyword evidence="2" id="KW-0479">Metal-binding</keyword>
<dbReference type="RefSeq" id="WP_009577566.1">
    <property type="nucleotide sequence ID" value="NZ_AMZN01000002.1"/>
</dbReference>
<dbReference type="HAMAP" id="MF_01256">
    <property type="entry name" value="YfiT_hydrol"/>
    <property type="match status" value="1"/>
</dbReference>
<feature type="domain" description="DinB-like" evidence="5">
    <location>
        <begin position="34"/>
        <end position="169"/>
    </location>
</feature>
<sequence>MIVASSDQLKYPIGKYQPSTTITKDMIGRWIDEIERLPAKLRSLVSNLSQDQLDTPYRPDGWTIRQVIHHIPDSHVNGYIRFKWALTEDTPIIKPYEEQLWAELFDSTSAPIAISLSILEALHAKWVYLLKGLPIEDLERTFIHPATNTEAPLKAIIELYAWHGQHHYMHIKNLLVSKNW</sequence>
<evidence type="ECO:0000313" key="6">
    <source>
        <dbReference type="EMBL" id="ELR73756.1"/>
    </source>
</evidence>
<organism evidence="6 7">
    <name type="scientific">Fulvivirga imtechensis AK7</name>
    <dbReference type="NCBI Taxonomy" id="1237149"/>
    <lineage>
        <taxon>Bacteria</taxon>
        <taxon>Pseudomonadati</taxon>
        <taxon>Bacteroidota</taxon>
        <taxon>Cytophagia</taxon>
        <taxon>Cytophagales</taxon>
        <taxon>Fulvivirgaceae</taxon>
        <taxon>Fulvivirga</taxon>
    </lineage>
</organism>
<comment type="caution">
    <text evidence="6">The sequence shown here is derived from an EMBL/GenBank/DDBJ whole genome shotgun (WGS) entry which is preliminary data.</text>
</comment>
<dbReference type="NCBIfam" id="NF009807">
    <property type="entry name" value="PRK13291.1"/>
    <property type="match status" value="1"/>
</dbReference>
<dbReference type="Gene3D" id="1.20.120.450">
    <property type="entry name" value="dinb family like domain"/>
    <property type="match status" value="1"/>
</dbReference>
<dbReference type="PATRIC" id="fig|1237149.3.peg.129"/>
<dbReference type="Pfam" id="PF12867">
    <property type="entry name" value="DinB_2"/>
    <property type="match status" value="1"/>
</dbReference>
<keyword evidence="7" id="KW-1185">Reference proteome</keyword>
<proteinExistence type="inferred from homology"/>
<dbReference type="STRING" id="1237149.C900_01366"/>
<dbReference type="InterPro" id="IPR023774">
    <property type="entry name" value="Put_metal_dep_hydrolase_YfiT"/>
</dbReference>
<accession>L8JXJ0</accession>
<evidence type="ECO:0000256" key="1">
    <source>
        <dbReference type="ARBA" id="ARBA00022490"/>
    </source>
</evidence>
<reference evidence="6 7" key="1">
    <citation type="submission" date="2012-12" db="EMBL/GenBank/DDBJ databases">
        <title>Genome assembly of Fulvivirga imtechensis AK7.</title>
        <authorList>
            <person name="Nupur N."/>
            <person name="Khatri I."/>
            <person name="Kumar R."/>
            <person name="Subramanian S."/>
            <person name="Pinnaka A."/>
        </authorList>
    </citation>
    <scope>NUCLEOTIDE SEQUENCE [LARGE SCALE GENOMIC DNA]</scope>
    <source>
        <strain evidence="6 7">AK7</strain>
    </source>
</reference>
<keyword evidence="3" id="KW-0378">Hydrolase</keyword>
<keyword evidence="4" id="KW-0862">Zinc</keyword>
<keyword evidence="1" id="KW-0963">Cytoplasm</keyword>
<dbReference type="GO" id="GO:0046872">
    <property type="term" value="F:metal ion binding"/>
    <property type="evidence" value="ECO:0007669"/>
    <property type="project" value="UniProtKB-KW"/>
</dbReference>
<dbReference type="InterPro" id="IPR034660">
    <property type="entry name" value="DinB/YfiT-like"/>
</dbReference>
<dbReference type="Proteomes" id="UP000011135">
    <property type="component" value="Unassembled WGS sequence"/>
</dbReference>
<evidence type="ECO:0000259" key="5">
    <source>
        <dbReference type="Pfam" id="PF12867"/>
    </source>
</evidence>
<protein>
    <recommendedName>
        <fullName evidence="5">DinB-like domain-containing protein</fullName>
    </recommendedName>
</protein>
<gene>
    <name evidence="6" type="ORF">C900_01366</name>
</gene>
<dbReference type="InterPro" id="IPR024775">
    <property type="entry name" value="DinB-like"/>
</dbReference>
<dbReference type="eggNOG" id="COG2318">
    <property type="taxonomic scope" value="Bacteria"/>
</dbReference>
<dbReference type="OrthoDB" id="9796039at2"/>
<name>L8JXJ0_9BACT</name>
<evidence type="ECO:0000256" key="4">
    <source>
        <dbReference type="ARBA" id="ARBA00022833"/>
    </source>
</evidence>
<evidence type="ECO:0000256" key="3">
    <source>
        <dbReference type="ARBA" id="ARBA00022801"/>
    </source>
</evidence>
<dbReference type="AlphaFoldDB" id="L8JXJ0"/>
<dbReference type="SUPFAM" id="SSF109854">
    <property type="entry name" value="DinB/YfiT-like putative metalloenzymes"/>
    <property type="match status" value="1"/>
</dbReference>
<dbReference type="GO" id="GO:0016787">
    <property type="term" value="F:hydrolase activity"/>
    <property type="evidence" value="ECO:0007669"/>
    <property type="project" value="UniProtKB-KW"/>
</dbReference>
<evidence type="ECO:0000256" key="2">
    <source>
        <dbReference type="ARBA" id="ARBA00022723"/>
    </source>
</evidence>